<dbReference type="GeneID" id="40327702"/>
<feature type="compositionally biased region" description="Basic and acidic residues" evidence="1">
    <location>
        <begin position="101"/>
        <end position="112"/>
    </location>
</feature>
<gene>
    <name evidence="2" type="ORF">TraAM80_03769</name>
</gene>
<evidence type="ECO:0000313" key="2">
    <source>
        <dbReference type="EMBL" id="RNF06746.1"/>
    </source>
</evidence>
<accession>A0A422NMV2</accession>
<reference evidence="2 3" key="1">
    <citation type="journal article" date="2018" name="BMC Genomics">
        <title>Genomic comparison of Trypanosoma conorhini and Trypanosoma rangeli to Trypanosoma cruzi strains of high and low virulence.</title>
        <authorList>
            <person name="Bradwell K.R."/>
            <person name="Koparde V.N."/>
            <person name="Matveyev A.V."/>
            <person name="Serrano M.G."/>
            <person name="Alves J.M."/>
            <person name="Parikh H."/>
            <person name="Huang B."/>
            <person name="Lee V."/>
            <person name="Espinosa-Alvarez O."/>
            <person name="Ortiz P.A."/>
            <person name="Costa-Martins A.G."/>
            <person name="Teixeira M.M."/>
            <person name="Buck G.A."/>
        </authorList>
    </citation>
    <scope>NUCLEOTIDE SEQUENCE [LARGE SCALE GENOMIC DNA]</scope>
    <source>
        <strain evidence="2 3">AM80</strain>
    </source>
</reference>
<sequence>KQHAGVVIHAVVPCHLVHPKLSAKLQQPTNRRGRYATVNTKNYRGLLSESRLHDIPHTSGPTGVARSTSYGYRTAVYATSVGPPAANPRRILLSHGNRSRSHIEAGKKKDIL</sequence>
<feature type="non-terminal residue" evidence="2">
    <location>
        <position position="1"/>
    </location>
</feature>
<feature type="region of interest" description="Disordered" evidence="1">
    <location>
        <begin position="81"/>
        <end position="112"/>
    </location>
</feature>
<dbReference type="AlphaFoldDB" id="A0A422NMV2"/>
<keyword evidence="3" id="KW-1185">Reference proteome</keyword>
<evidence type="ECO:0000256" key="1">
    <source>
        <dbReference type="SAM" id="MobiDB-lite"/>
    </source>
</evidence>
<dbReference type="EMBL" id="MKGL01000102">
    <property type="protein sequence ID" value="RNF06746.1"/>
    <property type="molecule type" value="Genomic_DNA"/>
</dbReference>
<protein>
    <submittedName>
        <fullName evidence="2">Uncharacterized protein</fullName>
    </submittedName>
</protein>
<evidence type="ECO:0000313" key="3">
    <source>
        <dbReference type="Proteomes" id="UP000283634"/>
    </source>
</evidence>
<comment type="caution">
    <text evidence="2">The sequence shown here is derived from an EMBL/GenBank/DDBJ whole genome shotgun (WGS) entry which is preliminary data.</text>
</comment>
<dbReference type="Proteomes" id="UP000283634">
    <property type="component" value="Unassembled WGS sequence"/>
</dbReference>
<organism evidence="2 3">
    <name type="scientific">Trypanosoma rangeli</name>
    <dbReference type="NCBI Taxonomy" id="5698"/>
    <lineage>
        <taxon>Eukaryota</taxon>
        <taxon>Discoba</taxon>
        <taxon>Euglenozoa</taxon>
        <taxon>Kinetoplastea</taxon>
        <taxon>Metakinetoplastina</taxon>
        <taxon>Trypanosomatida</taxon>
        <taxon>Trypanosomatidae</taxon>
        <taxon>Trypanosoma</taxon>
        <taxon>Herpetosoma</taxon>
    </lineage>
</organism>
<proteinExistence type="predicted"/>
<name>A0A422NMV2_TRYRA</name>
<dbReference type="RefSeq" id="XP_029239435.1">
    <property type="nucleotide sequence ID" value="XM_029380722.1"/>
</dbReference>